<dbReference type="Gene3D" id="1.10.10.10">
    <property type="entry name" value="Winged helix-like DNA-binding domain superfamily/Winged helix DNA-binding domain"/>
    <property type="match status" value="1"/>
</dbReference>
<gene>
    <name evidence="6" type="ORF">QP939_03690</name>
    <name evidence="7" type="ORF">QP939_03895</name>
    <name evidence="8" type="ORF">QP939_26320</name>
    <name evidence="4" type="ORF">QP939_29550</name>
    <name evidence="5" type="ORF">QP939_35205</name>
</gene>
<evidence type="ECO:0000313" key="8">
    <source>
        <dbReference type="EMBL" id="WIV61874.1"/>
    </source>
</evidence>
<dbReference type="InterPro" id="IPR012337">
    <property type="entry name" value="RNaseH-like_sf"/>
</dbReference>
<dbReference type="InterPro" id="IPR025948">
    <property type="entry name" value="HTH-like_dom"/>
</dbReference>
<dbReference type="NCBIfam" id="NF033516">
    <property type="entry name" value="transpos_IS3"/>
    <property type="match status" value="1"/>
</dbReference>
<feature type="coiled-coil region" evidence="2">
    <location>
        <begin position="64"/>
        <end position="91"/>
    </location>
</feature>
<dbReference type="InterPro" id="IPR002514">
    <property type="entry name" value="Transposase_8"/>
</dbReference>
<dbReference type="InterPro" id="IPR009057">
    <property type="entry name" value="Homeodomain-like_sf"/>
</dbReference>
<organism evidence="5 9">
    <name type="scientific">Amycolatopsis nalaikhensis</name>
    <dbReference type="NCBI Taxonomy" id="715472"/>
    <lineage>
        <taxon>Bacteria</taxon>
        <taxon>Bacillati</taxon>
        <taxon>Actinomycetota</taxon>
        <taxon>Actinomycetes</taxon>
        <taxon>Pseudonocardiales</taxon>
        <taxon>Pseudonocardiaceae</taxon>
        <taxon>Amycolatopsis</taxon>
    </lineage>
</organism>
<dbReference type="Pfam" id="PF13333">
    <property type="entry name" value="rve_2"/>
    <property type="match status" value="1"/>
</dbReference>
<comment type="function">
    <text evidence="1">Involved in the transposition of the insertion sequence.</text>
</comment>
<reference evidence="5 9" key="1">
    <citation type="submission" date="2023-06" db="EMBL/GenBank/DDBJ databases">
        <authorList>
            <person name="Oyuntsetseg B."/>
            <person name="Kim S.B."/>
        </authorList>
    </citation>
    <scope>NUCLEOTIDE SEQUENCE [LARGE SCALE GENOMIC DNA]</scope>
    <source>
        <strain evidence="5 9">2-2</strain>
    </source>
</reference>
<dbReference type="InterPro" id="IPR036388">
    <property type="entry name" value="WH-like_DNA-bd_sf"/>
</dbReference>
<dbReference type="InterPro" id="IPR001584">
    <property type="entry name" value="Integrase_cat-core"/>
</dbReference>
<dbReference type="EMBL" id="CP127173">
    <property type="protein sequence ID" value="WIV54089.1"/>
    <property type="molecule type" value="Genomic_DNA"/>
</dbReference>
<protein>
    <submittedName>
        <fullName evidence="5">IS3 family transposase</fullName>
    </submittedName>
</protein>
<dbReference type="PANTHER" id="PTHR46889">
    <property type="entry name" value="TRANSPOSASE INSF FOR INSERTION SEQUENCE IS3B-RELATED"/>
    <property type="match status" value="1"/>
</dbReference>
<dbReference type="SUPFAM" id="SSF46689">
    <property type="entry name" value="Homeodomain-like"/>
    <property type="match status" value="1"/>
</dbReference>
<proteinExistence type="predicted"/>
<evidence type="ECO:0000256" key="1">
    <source>
        <dbReference type="ARBA" id="ARBA00002286"/>
    </source>
</evidence>
<dbReference type="EMBL" id="CP127173">
    <property type="protein sequence ID" value="WIV61874.1"/>
    <property type="molecule type" value="Genomic_DNA"/>
</dbReference>
<evidence type="ECO:0000313" key="5">
    <source>
        <dbReference type="EMBL" id="WIV54089.1"/>
    </source>
</evidence>
<dbReference type="InterPro" id="IPR050900">
    <property type="entry name" value="Transposase_IS3/IS150/IS904"/>
</dbReference>
<evidence type="ECO:0000259" key="3">
    <source>
        <dbReference type="PROSITE" id="PS50994"/>
    </source>
</evidence>
<evidence type="ECO:0000313" key="4">
    <source>
        <dbReference type="EMBL" id="WIV53064.1"/>
    </source>
</evidence>
<dbReference type="InterPro" id="IPR036397">
    <property type="entry name" value="RNaseH_sf"/>
</dbReference>
<name>A0ABY8XEN6_9PSEU</name>
<dbReference type="PROSITE" id="PS50994">
    <property type="entry name" value="INTEGRASE"/>
    <property type="match status" value="1"/>
</dbReference>
<evidence type="ECO:0000313" key="6">
    <source>
        <dbReference type="EMBL" id="WIV57798.1"/>
    </source>
</evidence>
<evidence type="ECO:0000256" key="2">
    <source>
        <dbReference type="SAM" id="Coils"/>
    </source>
</evidence>
<dbReference type="EMBL" id="CP127173">
    <property type="protein sequence ID" value="WIV53064.1"/>
    <property type="molecule type" value="Genomic_DNA"/>
</dbReference>
<keyword evidence="2" id="KW-0175">Coiled coil</keyword>
<dbReference type="EMBL" id="CP127173">
    <property type="protein sequence ID" value="WIV57836.1"/>
    <property type="molecule type" value="Genomic_DNA"/>
</dbReference>
<sequence length="406" mass="45482">MAPPRKYSSELRERAVRMVFELREQGERTGVIARVADQLGVHREALRTWVRQAEVDGGKRPGTSTSDIQRIAELERENRELRRANEILKAASAFFARELDPETAALVEFIDTHRDQFGVEPICAVLEVSPSTYWAAKKRESAPSARAVRDEWLKKEILRVWHGPGRGLYGARKVWRQLGRDGVEVARCTVERLMRELGISGVTAPRKRPRTTIPAADRPGDLLERDFTADAPDQRWVADITYVATAAGWAYTAFVQDLYSRRILGWQVADHLGADLALDALEMAIWARGGSSGGGIDGLVHHSDRGVQYTSIRYAERLDQIGAARSVGSTGDSYDNAAAESLNSLYKKELIDYRGDWENTTDVTLATMEWVAWYNRERLHSFCGNTPPAEYEETFRATATESGAVV</sequence>
<dbReference type="PANTHER" id="PTHR46889:SF4">
    <property type="entry name" value="TRANSPOSASE INSO FOR INSERTION SEQUENCE ELEMENT IS911B-RELATED"/>
    <property type="match status" value="1"/>
</dbReference>
<accession>A0ABY8XEN6</accession>
<dbReference type="InterPro" id="IPR048020">
    <property type="entry name" value="Transpos_IS3"/>
</dbReference>
<dbReference type="Proteomes" id="UP001227101">
    <property type="component" value="Chromosome"/>
</dbReference>
<dbReference type="Pfam" id="PF00665">
    <property type="entry name" value="rve"/>
    <property type="match status" value="1"/>
</dbReference>
<dbReference type="SUPFAM" id="SSF53098">
    <property type="entry name" value="Ribonuclease H-like"/>
    <property type="match status" value="1"/>
</dbReference>
<evidence type="ECO:0000313" key="9">
    <source>
        <dbReference type="Proteomes" id="UP001227101"/>
    </source>
</evidence>
<keyword evidence="9" id="KW-1185">Reference proteome</keyword>
<dbReference type="Gene3D" id="3.30.420.10">
    <property type="entry name" value="Ribonuclease H-like superfamily/Ribonuclease H"/>
    <property type="match status" value="1"/>
</dbReference>
<feature type="domain" description="Integrase catalytic" evidence="3">
    <location>
        <begin position="228"/>
        <end position="395"/>
    </location>
</feature>
<dbReference type="Pfam" id="PF13276">
    <property type="entry name" value="HTH_21"/>
    <property type="match status" value="1"/>
</dbReference>
<dbReference type="EMBL" id="CP127173">
    <property type="protein sequence ID" value="WIV57798.1"/>
    <property type="molecule type" value="Genomic_DNA"/>
</dbReference>
<dbReference type="Pfam" id="PF01527">
    <property type="entry name" value="HTH_Tnp_1"/>
    <property type="match status" value="1"/>
</dbReference>
<evidence type="ECO:0000313" key="7">
    <source>
        <dbReference type="EMBL" id="WIV57836.1"/>
    </source>
</evidence>